<dbReference type="EMBL" id="JACIEM010000002">
    <property type="protein sequence ID" value="MBB4002636.1"/>
    <property type="molecule type" value="Genomic_DNA"/>
</dbReference>
<name>A0A7W6HCH6_9HYPH</name>
<accession>A0A7W6HCH6</accession>
<feature type="compositionally biased region" description="Basic and acidic residues" evidence="1">
    <location>
        <begin position="152"/>
        <end position="165"/>
    </location>
</feature>
<keyword evidence="3" id="KW-1185">Reference proteome</keyword>
<dbReference type="AlphaFoldDB" id="A0A7W6HCH6"/>
<protein>
    <submittedName>
        <fullName evidence="2">Uncharacterized protein</fullName>
    </submittedName>
</protein>
<evidence type="ECO:0000313" key="3">
    <source>
        <dbReference type="Proteomes" id="UP000588647"/>
    </source>
</evidence>
<evidence type="ECO:0000256" key="1">
    <source>
        <dbReference type="SAM" id="MobiDB-lite"/>
    </source>
</evidence>
<feature type="region of interest" description="Disordered" evidence="1">
    <location>
        <begin position="152"/>
        <end position="176"/>
    </location>
</feature>
<reference evidence="2 3" key="1">
    <citation type="submission" date="2020-08" db="EMBL/GenBank/DDBJ databases">
        <title>Genomic Encyclopedia of Type Strains, Phase IV (KMG-IV): sequencing the most valuable type-strain genomes for metagenomic binning, comparative biology and taxonomic classification.</title>
        <authorList>
            <person name="Goeker M."/>
        </authorList>
    </citation>
    <scope>NUCLEOTIDE SEQUENCE [LARGE SCALE GENOMIC DNA]</scope>
    <source>
        <strain evidence="2 3">DSM 103570</strain>
    </source>
</reference>
<comment type="caution">
    <text evidence="2">The sequence shown here is derived from an EMBL/GenBank/DDBJ whole genome shotgun (WGS) entry which is preliminary data.</text>
</comment>
<dbReference type="Proteomes" id="UP000588647">
    <property type="component" value="Unassembled WGS sequence"/>
</dbReference>
<gene>
    <name evidence="2" type="ORF">GGR03_001711</name>
</gene>
<proteinExistence type="predicted"/>
<dbReference type="RefSeq" id="WP_183207199.1">
    <property type="nucleotide sequence ID" value="NZ_JAAAMM010000002.1"/>
</dbReference>
<organism evidence="2 3">
    <name type="scientific">Aurantimonas endophytica</name>
    <dbReference type="NCBI Taxonomy" id="1522175"/>
    <lineage>
        <taxon>Bacteria</taxon>
        <taxon>Pseudomonadati</taxon>
        <taxon>Pseudomonadota</taxon>
        <taxon>Alphaproteobacteria</taxon>
        <taxon>Hyphomicrobiales</taxon>
        <taxon>Aurantimonadaceae</taxon>
        <taxon>Aurantimonas</taxon>
    </lineage>
</organism>
<evidence type="ECO:0000313" key="2">
    <source>
        <dbReference type="EMBL" id="MBB4002636.1"/>
    </source>
</evidence>
<sequence length="258" mass="28071">MKRIAANDDVPVFDRAHEAPKISSGDDSGEWSPPARRLSIPGLVVRLPGDGPTIEHRLKAQAAWITSSRYSGQAANDNQDWPLAKLLRAEGDEHHLRLAERYREMHEAAHAVTDLIGRDASEGLYTAHRTDIDASSGKLVDKGVRKVGKAARAEAHRGLRTEPSHPRPMSKPIPKPWEGDAVLIRQIDAQRELAQAQKALGPLCVAFEAAVVGNDTLEEIGRAHGAGNKTGAKGAGRALVFLGFHELEHHCHRLRIAA</sequence>
<feature type="region of interest" description="Disordered" evidence="1">
    <location>
        <begin position="1"/>
        <end position="35"/>
    </location>
</feature>